<dbReference type="PANTHER" id="PTHR11136:SF5">
    <property type="entry name" value="FOLYLPOLYGLUTAMATE SYNTHASE, MITOCHONDRIAL"/>
    <property type="match status" value="1"/>
</dbReference>
<feature type="non-terminal residue" evidence="14">
    <location>
        <position position="1"/>
    </location>
</feature>
<sequence length="523" mass="59097">RRYHGKTYLETLNALDKLIIINQPKDLRPHDTKQSWNVDAMKFYIKQMNMDLSKLSIIHVAGTKGKGSTCTTCESILRNSGYKTGLYTSPHLIDVRERIRVNGVPVPKEQFVKHFWECYEQLENSKNEMFPSIATYFRFLTLMSFRIFIEEKVDVAIIEVGLGGLMDATNVIQPAVVGLTSIGYDHVEILGNTLTEIAGQKAGIMKPNIISISSVGQKQEAMDQFIKTAGNVHSPLFTSPTIQEIFNNQELPKIGLSGEHQLVNTSLALCLCDAWINRKNHSDTKQNTLGETYTFKEPISEDAIRGLAACRYEGRGQIISLDRNQLDITFYLDGAHTDDSIAFCVDWFEKSQEDESTARSDLEVVTAAEEDDTFVSDDKQLRDYFDNFVIKSDAKKGRKINVLVFNFTGTRDASTLLIPLSRKGHLFDAVIFCPNDSDKDSLLSSTVNNTELSEPQKKKLSHNKQVWDEACKERTQSMVHSSINQAIQWISEEYCHDHVRVLVTGSLYLVGDTLRKLNFIKAK</sequence>
<dbReference type="PROSITE" id="PS01012">
    <property type="entry name" value="FOLYLPOLYGLU_SYNT_2"/>
    <property type="match status" value="1"/>
</dbReference>
<dbReference type="GO" id="GO:0006730">
    <property type="term" value="P:one-carbon metabolic process"/>
    <property type="evidence" value="ECO:0007669"/>
    <property type="project" value="UniProtKB-KW"/>
</dbReference>
<evidence type="ECO:0000256" key="3">
    <source>
        <dbReference type="ARBA" id="ARBA00013025"/>
    </source>
</evidence>
<reference evidence="14 15" key="1">
    <citation type="submission" date="2024-03" db="EMBL/GenBank/DDBJ databases">
        <title>The Acrasis kona genome and developmental transcriptomes reveal deep origins of eukaryotic multicellular pathways.</title>
        <authorList>
            <person name="Sheikh S."/>
            <person name="Fu C.-J."/>
            <person name="Brown M.W."/>
            <person name="Baldauf S.L."/>
        </authorList>
    </citation>
    <scope>NUCLEOTIDE SEQUENCE [LARGE SCALE GENOMIC DNA]</scope>
    <source>
        <strain evidence="14 15">ATCC MYA-3509</strain>
    </source>
</reference>
<evidence type="ECO:0000256" key="2">
    <source>
        <dbReference type="ARBA" id="ARBA00008276"/>
    </source>
</evidence>
<dbReference type="PANTHER" id="PTHR11136">
    <property type="entry name" value="FOLYLPOLYGLUTAMATE SYNTHASE-RELATED"/>
    <property type="match status" value="1"/>
</dbReference>
<comment type="catalytic activity">
    <reaction evidence="12">
        <text>(6S)-5,6,7,8-tetrahydrofolyl-(gamma-L-Glu)(n) + L-glutamate + ATP = (6S)-5,6,7,8-tetrahydrofolyl-(gamma-L-Glu)(n+1) + ADP + phosphate + H(+)</text>
        <dbReference type="Rhea" id="RHEA:10580"/>
        <dbReference type="Rhea" id="RHEA-COMP:14738"/>
        <dbReference type="Rhea" id="RHEA-COMP:14740"/>
        <dbReference type="ChEBI" id="CHEBI:15378"/>
        <dbReference type="ChEBI" id="CHEBI:29985"/>
        <dbReference type="ChEBI" id="CHEBI:30616"/>
        <dbReference type="ChEBI" id="CHEBI:43474"/>
        <dbReference type="ChEBI" id="CHEBI:141005"/>
        <dbReference type="ChEBI" id="CHEBI:456216"/>
        <dbReference type="EC" id="6.3.2.17"/>
    </reaction>
</comment>
<dbReference type="GO" id="GO:0005739">
    <property type="term" value="C:mitochondrion"/>
    <property type="evidence" value="ECO:0007669"/>
    <property type="project" value="TreeGrafter"/>
</dbReference>
<comment type="pathway">
    <text evidence="1">Cofactor biosynthesis; tetrahydrofolylpolyglutamate biosynthesis.</text>
</comment>
<evidence type="ECO:0000256" key="5">
    <source>
        <dbReference type="ARBA" id="ARBA00022598"/>
    </source>
</evidence>
<dbReference type="InterPro" id="IPR013221">
    <property type="entry name" value="Mur_ligase_cen"/>
</dbReference>
<dbReference type="Proteomes" id="UP001431209">
    <property type="component" value="Unassembled WGS sequence"/>
</dbReference>
<proteinExistence type="inferred from homology"/>
<dbReference type="GO" id="GO:0046872">
    <property type="term" value="F:metal ion binding"/>
    <property type="evidence" value="ECO:0007669"/>
    <property type="project" value="UniProtKB-KW"/>
</dbReference>
<keyword evidence="5" id="KW-0436">Ligase</keyword>
<keyword evidence="7" id="KW-0547">Nucleotide-binding</keyword>
<evidence type="ECO:0000256" key="4">
    <source>
        <dbReference type="ARBA" id="ARBA00022563"/>
    </source>
</evidence>
<evidence type="ECO:0000259" key="13">
    <source>
        <dbReference type="Pfam" id="PF08245"/>
    </source>
</evidence>
<dbReference type="SUPFAM" id="SSF53623">
    <property type="entry name" value="MurD-like peptide ligases, catalytic domain"/>
    <property type="match status" value="1"/>
</dbReference>
<dbReference type="GO" id="GO:0005524">
    <property type="term" value="F:ATP binding"/>
    <property type="evidence" value="ECO:0007669"/>
    <property type="project" value="UniProtKB-KW"/>
</dbReference>
<evidence type="ECO:0000256" key="12">
    <source>
        <dbReference type="ARBA" id="ARBA00047493"/>
    </source>
</evidence>
<keyword evidence="15" id="KW-1185">Reference proteome</keyword>
<comment type="caution">
    <text evidence="14">The sequence shown here is derived from an EMBL/GenBank/DDBJ whole genome shotgun (WGS) entry which is preliminary data.</text>
</comment>
<gene>
    <name evidence="14" type="ORF">AKO1_003567</name>
</gene>
<dbReference type="InterPro" id="IPR036565">
    <property type="entry name" value="Mur-like_cat_sf"/>
</dbReference>
<evidence type="ECO:0000313" key="15">
    <source>
        <dbReference type="Proteomes" id="UP001431209"/>
    </source>
</evidence>
<evidence type="ECO:0000313" key="14">
    <source>
        <dbReference type="EMBL" id="KAL0484847.1"/>
    </source>
</evidence>
<evidence type="ECO:0000256" key="1">
    <source>
        <dbReference type="ARBA" id="ARBA00005150"/>
    </source>
</evidence>
<feature type="domain" description="Mur ligase central" evidence="13">
    <location>
        <begin position="60"/>
        <end position="207"/>
    </location>
</feature>
<dbReference type="NCBIfam" id="TIGR01499">
    <property type="entry name" value="folC"/>
    <property type="match status" value="1"/>
</dbReference>
<dbReference type="EMBL" id="JAOPGA020001077">
    <property type="protein sequence ID" value="KAL0484847.1"/>
    <property type="molecule type" value="Genomic_DNA"/>
</dbReference>
<evidence type="ECO:0000256" key="9">
    <source>
        <dbReference type="ARBA" id="ARBA00022842"/>
    </source>
</evidence>
<protein>
    <recommendedName>
        <fullName evidence="3">tetrahydrofolate synthase</fullName>
        <ecNumber evidence="3">6.3.2.17</ecNumber>
    </recommendedName>
    <alternativeName>
        <fullName evidence="11">Folylpoly-gamma-glutamate synthetase</fullName>
    </alternativeName>
    <alternativeName>
        <fullName evidence="10">Tetrahydrofolylpolyglutamate synthase</fullName>
    </alternativeName>
</protein>
<keyword evidence="4" id="KW-0554">One-carbon metabolism</keyword>
<dbReference type="InterPro" id="IPR001645">
    <property type="entry name" value="Folylpolyglutamate_synth"/>
</dbReference>
<keyword evidence="6" id="KW-0479">Metal-binding</keyword>
<dbReference type="EC" id="6.3.2.17" evidence="3"/>
<dbReference type="Gene3D" id="3.40.1190.10">
    <property type="entry name" value="Mur-like, catalytic domain"/>
    <property type="match status" value="1"/>
</dbReference>
<dbReference type="Pfam" id="PF08245">
    <property type="entry name" value="Mur_ligase_M"/>
    <property type="match status" value="1"/>
</dbReference>
<evidence type="ECO:0000256" key="8">
    <source>
        <dbReference type="ARBA" id="ARBA00022840"/>
    </source>
</evidence>
<dbReference type="InterPro" id="IPR018109">
    <property type="entry name" value="Folylpolyglutamate_synth_CS"/>
</dbReference>
<evidence type="ECO:0000256" key="6">
    <source>
        <dbReference type="ARBA" id="ARBA00022723"/>
    </source>
</evidence>
<evidence type="ECO:0000256" key="10">
    <source>
        <dbReference type="ARBA" id="ARBA00030592"/>
    </source>
</evidence>
<name>A0AAW2Z4X8_9EUKA</name>
<dbReference type="GO" id="GO:0005829">
    <property type="term" value="C:cytosol"/>
    <property type="evidence" value="ECO:0007669"/>
    <property type="project" value="TreeGrafter"/>
</dbReference>
<keyword evidence="8" id="KW-0067">ATP-binding</keyword>
<dbReference type="AlphaFoldDB" id="A0AAW2Z4X8"/>
<dbReference type="Gene3D" id="3.90.190.20">
    <property type="entry name" value="Mur ligase, C-terminal domain"/>
    <property type="match status" value="1"/>
</dbReference>
<keyword evidence="9" id="KW-0460">Magnesium</keyword>
<dbReference type="PROSITE" id="PS01011">
    <property type="entry name" value="FOLYLPOLYGLU_SYNT_1"/>
    <property type="match status" value="1"/>
</dbReference>
<dbReference type="SUPFAM" id="SSF53244">
    <property type="entry name" value="MurD-like peptide ligases, peptide-binding domain"/>
    <property type="match status" value="1"/>
</dbReference>
<comment type="similarity">
    <text evidence="2">Belongs to the folylpolyglutamate synthase family.</text>
</comment>
<organism evidence="14 15">
    <name type="scientific">Acrasis kona</name>
    <dbReference type="NCBI Taxonomy" id="1008807"/>
    <lineage>
        <taxon>Eukaryota</taxon>
        <taxon>Discoba</taxon>
        <taxon>Heterolobosea</taxon>
        <taxon>Tetramitia</taxon>
        <taxon>Eutetramitia</taxon>
        <taxon>Acrasidae</taxon>
        <taxon>Acrasis</taxon>
    </lineage>
</organism>
<dbReference type="GO" id="GO:0004326">
    <property type="term" value="F:tetrahydrofolylpolyglutamate synthase activity"/>
    <property type="evidence" value="ECO:0007669"/>
    <property type="project" value="UniProtKB-EC"/>
</dbReference>
<evidence type="ECO:0000256" key="7">
    <source>
        <dbReference type="ARBA" id="ARBA00022741"/>
    </source>
</evidence>
<evidence type="ECO:0000256" key="11">
    <source>
        <dbReference type="ARBA" id="ARBA00030876"/>
    </source>
</evidence>
<dbReference type="InterPro" id="IPR036615">
    <property type="entry name" value="Mur_ligase_C_dom_sf"/>
</dbReference>
<accession>A0AAW2Z4X8</accession>